<protein>
    <recommendedName>
        <fullName evidence="2">TPX2 central domain-containing protein</fullName>
    </recommendedName>
</protein>
<accession>A0A0D2MVZ9</accession>
<evidence type="ECO:0000256" key="1">
    <source>
        <dbReference type="SAM" id="MobiDB-lite"/>
    </source>
</evidence>
<proteinExistence type="predicted"/>
<evidence type="ECO:0000313" key="3">
    <source>
        <dbReference type="EMBL" id="KIZ06680.1"/>
    </source>
</evidence>
<dbReference type="RefSeq" id="XP_013905699.1">
    <property type="nucleotide sequence ID" value="XM_014050245.1"/>
</dbReference>
<feature type="compositionally biased region" description="Low complexity" evidence="1">
    <location>
        <begin position="495"/>
        <end position="508"/>
    </location>
</feature>
<feature type="region of interest" description="Disordered" evidence="1">
    <location>
        <begin position="24"/>
        <end position="420"/>
    </location>
</feature>
<dbReference type="AlphaFoldDB" id="A0A0D2MVZ9"/>
<feature type="compositionally biased region" description="Polar residues" evidence="1">
    <location>
        <begin position="94"/>
        <end position="104"/>
    </location>
</feature>
<evidence type="ECO:0000259" key="2">
    <source>
        <dbReference type="Pfam" id="PF12214"/>
    </source>
</evidence>
<organism evidence="3 4">
    <name type="scientific">Monoraphidium neglectum</name>
    <dbReference type="NCBI Taxonomy" id="145388"/>
    <lineage>
        <taxon>Eukaryota</taxon>
        <taxon>Viridiplantae</taxon>
        <taxon>Chlorophyta</taxon>
        <taxon>core chlorophytes</taxon>
        <taxon>Chlorophyceae</taxon>
        <taxon>CS clade</taxon>
        <taxon>Sphaeropleales</taxon>
        <taxon>Selenastraceae</taxon>
        <taxon>Monoraphidium</taxon>
    </lineage>
</organism>
<feature type="compositionally biased region" description="Low complexity" evidence="1">
    <location>
        <begin position="58"/>
        <end position="69"/>
    </location>
</feature>
<sequence length="711" mass="75380">MGSEIDERFEFDAPRFYDFQTMTSDCSPADVWFDTAPEGPGKRPAGPDGNREPFKSLQTGGDQGATQQGEPPAAQAPKEKSKTADAGDAAAGPSKTQSASNIVTSWGDATRAGIKRTRSQADEKPSAGEQPPARGAGAHATGAQGPSTTRSAAGPGAHGTGAAAAGAAGPSSRGPSAADAGPSSRAPPAAGDAGAGGHKARRVSAQPAAPASAEKRAEPPVTRSMSRLLRLAFTPIPERKAKHFSPPKTRNARTTAKPRTPSHKRGARDAGARLHRVLGAKISKPSRSTKPLTLPEDMELATTKRAARGAKAGDQAPAASPYKSLAEKVHDFQSKTPQRFRAQPKGAAGQRTGSAGASRGGARQQAQQQQQQHQPQITEAKTPVLWTSTRARPRRFKTREEEEEEAMQHEREAGFHARPVDPAVMSGAAAARTNPPDAARRPLTEVKPFAFAVDRRALSRSRGRASVADGGGEGLARDGPQTRLRASQAGGGGRSILDGGILGAAAPGAGAGARPNRPVSAGRQRPAAAGQERPASAGRARPSLTIPKSPLLRTKIRHHSPPQQRALPKTEFKARPAPTFDAIGATAVPYVPPKEVTHPQPFHLMTDDRHRQHEAQQRAKLEEQRRMEERRRRVSARPLPLTTDMPAVPPRPAPRELTLPAPYRLRSEARHIDAVHKHQEDLAREEEERRRAAEFKARGFPGGIASSHAPL</sequence>
<feature type="compositionally biased region" description="Low complexity" evidence="1">
    <location>
        <begin position="151"/>
        <end position="192"/>
    </location>
</feature>
<reference evidence="3 4" key="1">
    <citation type="journal article" date="2013" name="BMC Genomics">
        <title>Reconstruction of the lipid metabolism for the microalga Monoraphidium neglectum from its genome sequence reveals characteristics suitable for biofuel production.</title>
        <authorList>
            <person name="Bogen C."/>
            <person name="Al-Dilaimi A."/>
            <person name="Albersmeier A."/>
            <person name="Wichmann J."/>
            <person name="Grundmann M."/>
            <person name="Rupp O."/>
            <person name="Lauersen K.J."/>
            <person name="Blifernez-Klassen O."/>
            <person name="Kalinowski J."/>
            <person name="Goesmann A."/>
            <person name="Mussgnug J.H."/>
            <person name="Kruse O."/>
        </authorList>
    </citation>
    <scope>NUCLEOTIDE SEQUENCE [LARGE SCALE GENOMIC DNA]</scope>
    <source>
        <strain evidence="3 4">SAG 48.87</strain>
    </source>
</reference>
<dbReference type="KEGG" id="mng:MNEG_1276"/>
<dbReference type="OrthoDB" id="1684416at2759"/>
<dbReference type="InterPro" id="IPR027330">
    <property type="entry name" value="TPX2_central_dom"/>
</dbReference>
<evidence type="ECO:0000313" key="4">
    <source>
        <dbReference type="Proteomes" id="UP000054498"/>
    </source>
</evidence>
<dbReference type="PANTHER" id="PTHR14326">
    <property type="entry name" value="TARGETING PROTEIN FOR XKLP2"/>
    <property type="match status" value="1"/>
</dbReference>
<feature type="region of interest" description="Disordered" evidence="1">
    <location>
        <begin position="609"/>
        <end position="658"/>
    </location>
</feature>
<feature type="compositionally biased region" description="Low complexity" evidence="1">
    <location>
        <begin position="346"/>
        <end position="372"/>
    </location>
</feature>
<dbReference type="GeneID" id="25730154"/>
<dbReference type="PANTHER" id="PTHR14326:SF44">
    <property type="entry name" value="TARGETING PROTEIN FOR XKLP2"/>
    <property type="match status" value="1"/>
</dbReference>
<dbReference type="EMBL" id="KK100343">
    <property type="protein sequence ID" value="KIZ06680.1"/>
    <property type="molecule type" value="Genomic_DNA"/>
</dbReference>
<dbReference type="GO" id="GO:0005874">
    <property type="term" value="C:microtubule"/>
    <property type="evidence" value="ECO:0007669"/>
    <property type="project" value="InterPro"/>
</dbReference>
<dbReference type="InterPro" id="IPR009675">
    <property type="entry name" value="TPX2_fam"/>
</dbReference>
<gene>
    <name evidence="3" type="ORF">MNEG_1276</name>
</gene>
<feature type="compositionally biased region" description="Polar residues" evidence="1">
    <location>
        <begin position="373"/>
        <end position="390"/>
    </location>
</feature>
<feature type="region of interest" description="Disordered" evidence="1">
    <location>
        <begin position="458"/>
        <end position="575"/>
    </location>
</feature>
<dbReference type="Pfam" id="PF12214">
    <property type="entry name" value="TPX2_importin"/>
    <property type="match status" value="1"/>
</dbReference>
<dbReference type="GO" id="GO:0005819">
    <property type="term" value="C:spindle"/>
    <property type="evidence" value="ECO:0007669"/>
    <property type="project" value="InterPro"/>
</dbReference>
<dbReference type="STRING" id="145388.A0A0D2MVZ9"/>
<feature type="compositionally biased region" description="Basic and acidic residues" evidence="1">
    <location>
        <begin position="609"/>
        <end position="631"/>
    </location>
</feature>
<feature type="compositionally biased region" description="Low complexity" evidence="1">
    <location>
        <begin position="301"/>
        <end position="319"/>
    </location>
</feature>
<dbReference type="GO" id="GO:0060236">
    <property type="term" value="P:regulation of mitotic spindle organization"/>
    <property type="evidence" value="ECO:0007669"/>
    <property type="project" value="InterPro"/>
</dbReference>
<name>A0A0D2MVZ9_9CHLO</name>
<feature type="compositionally biased region" description="Basic and acidic residues" evidence="1">
    <location>
        <begin position="406"/>
        <end position="419"/>
    </location>
</feature>
<feature type="domain" description="TPX2 central" evidence="2">
    <location>
        <begin position="376"/>
        <end position="464"/>
    </location>
</feature>
<keyword evidence="4" id="KW-1185">Reference proteome</keyword>
<dbReference type="Proteomes" id="UP000054498">
    <property type="component" value="Unassembled WGS sequence"/>
</dbReference>